<keyword evidence="1" id="KW-0808">Transferase</keyword>
<dbReference type="GO" id="GO:0005524">
    <property type="term" value="F:ATP binding"/>
    <property type="evidence" value="ECO:0007669"/>
    <property type="project" value="UniProtKB-KW"/>
</dbReference>
<dbReference type="EMBL" id="JAVREV010000009">
    <property type="protein sequence ID" value="MDT0444526.1"/>
    <property type="molecule type" value="Genomic_DNA"/>
</dbReference>
<evidence type="ECO:0000256" key="1">
    <source>
        <dbReference type="ARBA" id="ARBA00022527"/>
    </source>
</evidence>
<dbReference type="InterPro" id="IPR050267">
    <property type="entry name" value="Anti-sigma-factor_SerPK"/>
</dbReference>
<keyword evidence="3" id="KW-0547">Nucleotide-binding</keyword>
<reference evidence="4" key="1">
    <citation type="submission" date="2023-07" db="EMBL/GenBank/DDBJ databases">
        <title>30 novel species of actinomycetes from the DSMZ collection.</title>
        <authorList>
            <person name="Nouioui I."/>
        </authorList>
    </citation>
    <scope>NUCLEOTIDE SEQUENCE [LARGE SCALE GENOMIC DNA]</scope>
    <source>
        <strain evidence="4">DSM 41886</strain>
    </source>
</reference>
<dbReference type="InterPro" id="IPR036890">
    <property type="entry name" value="HATPase_C_sf"/>
</dbReference>
<feature type="domain" description="Histidine kinase/HSP90-like ATPase" evidence="2">
    <location>
        <begin position="20"/>
        <end position="132"/>
    </location>
</feature>
<dbReference type="Pfam" id="PF13581">
    <property type="entry name" value="HATPase_c_2"/>
    <property type="match status" value="1"/>
</dbReference>
<name>A0ABU2S774_9ACTN</name>
<keyword evidence="3" id="KW-0067">ATP-binding</keyword>
<proteinExistence type="predicted"/>
<keyword evidence="1" id="KW-0723">Serine/threonine-protein kinase</keyword>
<evidence type="ECO:0000313" key="4">
    <source>
        <dbReference type="Proteomes" id="UP001183615"/>
    </source>
</evidence>
<organism evidence="3 4">
    <name type="scientific">Streptomyces johnsoniae</name>
    <dbReference type="NCBI Taxonomy" id="3075532"/>
    <lineage>
        <taxon>Bacteria</taxon>
        <taxon>Bacillati</taxon>
        <taxon>Actinomycetota</taxon>
        <taxon>Actinomycetes</taxon>
        <taxon>Kitasatosporales</taxon>
        <taxon>Streptomycetaceae</taxon>
        <taxon>Streptomyces</taxon>
    </lineage>
</organism>
<dbReference type="PANTHER" id="PTHR35526">
    <property type="entry name" value="ANTI-SIGMA-F FACTOR RSBW-RELATED"/>
    <property type="match status" value="1"/>
</dbReference>
<comment type="caution">
    <text evidence="3">The sequence shown here is derived from an EMBL/GenBank/DDBJ whole genome shotgun (WGS) entry which is preliminary data.</text>
</comment>
<keyword evidence="1" id="KW-0418">Kinase</keyword>
<accession>A0ABU2S774</accession>
<protein>
    <submittedName>
        <fullName evidence="3">ATP-binding protein</fullName>
    </submittedName>
</protein>
<dbReference type="Gene3D" id="3.30.565.10">
    <property type="entry name" value="Histidine kinase-like ATPase, C-terminal domain"/>
    <property type="match status" value="1"/>
</dbReference>
<keyword evidence="4" id="KW-1185">Reference proteome</keyword>
<dbReference type="CDD" id="cd16936">
    <property type="entry name" value="HATPase_RsbW-like"/>
    <property type="match status" value="1"/>
</dbReference>
<gene>
    <name evidence="3" type="ORF">RM779_18240</name>
</gene>
<dbReference type="RefSeq" id="WP_311618778.1">
    <property type="nucleotide sequence ID" value="NZ_JAVREV010000009.1"/>
</dbReference>
<dbReference type="Proteomes" id="UP001183615">
    <property type="component" value="Unassembled WGS sequence"/>
</dbReference>
<sequence length="142" mass="15855">MTLTGQDADTDHRCRSWLLTARREDLAHFRRLASLAMREWGQPQEVAELVLHGVTELLSNVARHVEDPRCTLELALLGGTVQVTVHDRSSALPKITLPDWTAEEGRGLWLLREMADGLGYALTEEGKQVWVRVHAGAGRPLV</sequence>
<dbReference type="InterPro" id="IPR003594">
    <property type="entry name" value="HATPase_dom"/>
</dbReference>
<evidence type="ECO:0000313" key="3">
    <source>
        <dbReference type="EMBL" id="MDT0444526.1"/>
    </source>
</evidence>
<evidence type="ECO:0000259" key="2">
    <source>
        <dbReference type="Pfam" id="PF13581"/>
    </source>
</evidence>
<dbReference type="SUPFAM" id="SSF55874">
    <property type="entry name" value="ATPase domain of HSP90 chaperone/DNA topoisomerase II/histidine kinase"/>
    <property type="match status" value="1"/>
</dbReference>
<dbReference type="PANTHER" id="PTHR35526:SF3">
    <property type="entry name" value="ANTI-SIGMA-F FACTOR RSBW"/>
    <property type="match status" value="1"/>
</dbReference>